<dbReference type="EMBL" id="RBAN01000002">
    <property type="protein sequence ID" value="RKN56088.1"/>
    <property type="molecule type" value="Genomic_DNA"/>
</dbReference>
<dbReference type="RefSeq" id="WP_120780271.1">
    <property type="nucleotide sequence ID" value="NZ_JBHLUP010000002.1"/>
</dbReference>
<sequence>MELRRNRGSLVLPLVCVLGGVVLLAMPSRESALRNVVAIGVIVLGGAVLLGAVRPFRFAIGPDGLDVRRPGLRRTIPWTEVGALVLDSPPVSGDRPATPRLLLVPAPGGALGLPTTARHPIDGRPAAELLDLDQVREKPEEIAAALTRYAGDRFVDVLGRRRAAFGVEEFTVALRGYRMDRVDQLVRRGQEALAWGDAGARQAARDEIEQALAAGLPVAGRGFAVAQVDEALHGLSTALADDTSTHREPTT</sequence>
<feature type="transmembrane region" description="Helical" evidence="1">
    <location>
        <begin position="32"/>
        <end position="53"/>
    </location>
</feature>
<evidence type="ECO:0000313" key="2">
    <source>
        <dbReference type="EMBL" id="RKN56088.1"/>
    </source>
</evidence>
<dbReference type="AlphaFoldDB" id="A0A3B0A5U9"/>
<keyword evidence="1" id="KW-1133">Transmembrane helix</keyword>
<dbReference type="OrthoDB" id="3403153at2"/>
<accession>A0A3B0A5U9</accession>
<gene>
    <name evidence="2" type="ORF">D7193_16205</name>
</gene>
<keyword evidence="3" id="KW-1185">Reference proteome</keyword>
<feature type="transmembrane region" description="Helical" evidence="1">
    <location>
        <begin position="7"/>
        <end position="26"/>
    </location>
</feature>
<keyword evidence="1" id="KW-0812">Transmembrane</keyword>
<keyword evidence="1" id="KW-0472">Membrane</keyword>
<dbReference type="Proteomes" id="UP000279968">
    <property type="component" value="Unassembled WGS sequence"/>
</dbReference>
<reference evidence="2 3" key="1">
    <citation type="journal article" date="2015" name="Int. J. Syst. Evol. Microbiol.">
        <title>Micromonospora costi sp. nov., isolated from a leaf of Costus speciosus.</title>
        <authorList>
            <person name="Thawai C."/>
        </authorList>
    </citation>
    <scope>NUCLEOTIDE SEQUENCE [LARGE SCALE GENOMIC DNA]</scope>
    <source>
        <strain evidence="2 3">CS1-12</strain>
    </source>
</reference>
<evidence type="ECO:0008006" key="4">
    <source>
        <dbReference type="Google" id="ProtNLM"/>
    </source>
</evidence>
<organism evidence="2 3">
    <name type="scientific">Micromonospora costi</name>
    <dbReference type="NCBI Taxonomy" id="1530042"/>
    <lineage>
        <taxon>Bacteria</taxon>
        <taxon>Bacillati</taxon>
        <taxon>Actinomycetota</taxon>
        <taxon>Actinomycetes</taxon>
        <taxon>Micromonosporales</taxon>
        <taxon>Micromonosporaceae</taxon>
        <taxon>Micromonospora</taxon>
    </lineage>
</organism>
<comment type="caution">
    <text evidence="2">The sequence shown here is derived from an EMBL/GenBank/DDBJ whole genome shotgun (WGS) entry which is preliminary data.</text>
</comment>
<evidence type="ECO:0000313" key="3">
    <source>
        <dbReference type="Proteomes" id="UP000279968"/>
    </source>
</evidence>
<evidence type="ECO:0000256" key="1">
    <source>
        <dbReference type="SAM" id="Phobius"/>
    </source>
</evidence>
<name>A0A3B0A5U9_9ACTN</name>
<protein>
    <recommendedName>
        <fullName evidence="4">DivIVA domain-containing protein</fullName>
    </recommendedName>
</protein>
<proteinExistence type="predicted"/>